<dbReference type="Pfam" id="PF00288">
    <property type="entry name" value="GHMP_kinases_N"/>
    <property type="match status" value="1"/>
</dbReference>
<dbReference type="GO" id="GO:0005524">
    <property type="term" value="F:ATP binding"/>
    <property type="evidence" value="ECO:0007669"/>
    <property type="project" value="UniProtKB-UniRule"/>
</dbReference>
<evidence type="ECO:0000256" key="2">
    <source>
        <dbReference type="ARBA" id="ARBA00012052"/>
    </source>
</evidence>
<dbReference type="Gene3D" id="3.30.230.10">
    <property type="match status" value="1"/>
</dbReference>
<dbReference type="PIRSF" id="PIRSF010376">
    <property type="entry name" value="IspE"/>
    <property type="match status" value="1"/>
</dbReference>
<evidence type="ECO:0000256" key="8">
    <source>
        <dbReference type="ARBA" id="ARBA00032554"/>
    </source>
</evidence>
<accession>A0A6N9TRK0</accession>
<evidence type="ECO:0000256" key="9">
    <source>
        <dbReference type="HAMAP-Rule" id="MF_00061"/>
    </source>
</evidence>
<dbReference type="EMBL" id="JAAGRR010000032">
    <property type="protein sequence ID" value="NDY42067.1"/>
    <property type="molecule type" value="Genomic_DNA"/>
</dbReference>
<keyword evidence="13" id="KW-1185">Reference proteome</keyword>
<evidence type="ECO:0000256" key="1">
    <source>
        <dbReference type="ARBA" id="ARBA00009684"/>
    </source>
</evidence>
<dbReference type="InterPro" id="IPR036554">
    <property type="entry name" value="GHMP_kinase_C_sf"/>
</dbReference>
<dbReference type="UniPathway" id="UPA00056">
    <property type="reaction ID" value="UER00094"/>
</dbReference>
<dbReference type="GO" id="GO:0019288">
    <property type="term" value="P:isopentenyl diphosphate biosynthetic process, methylerythritol 4-phosphate pathway"/>
    <property type="evidence" value="ECO:0007669"/>
    <property type="project" value="UniProtKB-UniRule"/>
</dbReference>
<evidence type="ECO:0000256" key="7">
    <source>
        <dbReference type="ARBA" id="ARBA00022840"/>
    </source>
</evidence>
<name>A0A6N9TRK0_DISTH</name>
<evidence type="ECO:0000259" key="11">
    <source>
        <dbReference type="Pfam" id="PF08544"/>
    </source>
</evidence>
<dbReference type="GO" id="GO:0050515">
    <property type="term" value="F:4-(cytidine 5'-diphospho)-2-C-methyl-D-erythritol kinase activity"/>
    <property type="evidence" value="ECO:0007669"/>
    <property type="project" value="UniProtKB-UniRule"/>
</dbReference>
<evidence type="ECO:0000256" key="3">
    <source>
        <dbReference type="ARBA" id="ARBA00017473"/>
    </source>
</evidence>
<protein>
    <recommendedName>
        <fullName evidence="3 9">4-diphosphocytidyl-2-C-methyl-D-erythritol kinase</fullName>
        <shortName evidence="9">CMK</shortName>
        <ecNumber evidence="2 9">2.7.1.148</ecNumber>
    </recommendedName>
    <alternativeName>
        <fullName evidence="8 9">4-(cytidine-5'-diphospho)-2-C-methyl-D-erythritol kinase</fullName>
    </alternativeName>
</protein>
<organism evidence="12 13">
    <name type="scientific">Dissulfurirhabdus thermomarina</name>
    <dbReference type="NCBI Taxonomy" id="1765737"/>
    <lineage>
        <taxon>Bacteria</taxon>
        <taxon>Deltaproteobacteria</taxon>
        <taxon>Dissulfurirhabdaceae</taxon>
        <taxon>Dissulfurirhabdus</taxon>
    </lineage>
</organism>
<dbReference type="NCBIfam" id="TIGR00154">
    <property type="entry name" value="ispE"/>
    <property type="match status" value="1"/>
</dbReference>
<keyword evidence="6 9" id="KW-0418">Kinase</keyword>
<dbReference type="Pfam" id="PF08544">
    <property type="entry name" value="GHMP_kinases_C"/>
    <property type="match status" value="1"/>
</dbReference>
<proteinExistence type="inferred from homology"/>
<comment type="function">
    <text evidence="9">Catalyzes the phosphorylation of the position 2 hydroxy group of 4-diphosphocytidyl-2C-methyl-D-erythritol.</text>
</comment>
<feature type="active site" evidence="9">
    <location>
        <position position="14"/>
    </location>
</feature>
<dbReference type="PANTHER" id="PTHR43527:SF2">
    <property type="entry name" value="4-DIPHOSPHOCYTIDYL-2-C-METHYL-D-ERYTHRITOL KINASE, CHLOROPLASTIC"/>
    <property type="match status" value="1"/>
</dbReference>
<feature type="domain" description="GHMP kinase C-terminal" evidence="11">
    <location>
        <begin position="207"/>
        <end position="267"/>
    </location>
</feature>
<dbReference type="InterPro" id="IPR004424">
    <property type="entry name" value="IspE"/>
</dbReference>
<comment type="caution">
    <text evidence="12">The sequence shown here is derived from an EMBL/GenBank/DDBJ whole genome shotgun (WGS) entry which is preliminary data.</text>
</comment>
<keyword evidence="9" id="KW-0414">Isoprene biosynthesis</keyword>
<dbReference type="SUPFAM" id="SSF55060">
    <property type="entry name" value="GHMP Kinase, C-terminal domain"/>
    <property type="match status" value="1"/>
</dbReference>
<dbReference type="Gene3D" id="3.30.70.890">
    <property type="entry name" value="GHMP kinase, C-terminal domain"/>
    <property type="match status" value="1"/>
</dbReference>
<keyword evidence="5 9" id="KW-0547">Nucleotide-binding</keyword>
<evidence type="ECO:0000259" key="10">
    <source>
        <dbReference type="Pfam" id="PF00288"/>
    </source>
</evidence>
<dbReference type="AlphaFoldDB" id="A0A6N9TRK0"/>
<evidence type="ECO:0000256" key="5">
    <source>
        <dbReference type="ARBA" id="ARBA00022741"/>
    </source>
</evidence>
<dbReference type="InterPro" id="IPR020568">
    <property type="entry name" value="Ribosomal_Su5_D2-typ_SF"/>
</dbReference>
<feature type="binding site" evidence="9">
    <location>
        <begin position="99"/>
        <end position="109"/>
    </location>
    <ligand>
        <name>ATP</name>
        <dbReference type="ChEBI" id="CHEBI:30616"/>
    </ligand>
</feature>
<reference evidence="12 13" key="1">
    <citation type="submission" date="2020-02" db="EMBL/GenBank/DDBJ databases">
        <title>Comparative genomics of sulfur disproportionating microorganisms.</title>
        <authorList>
            <person name="Ward L.M."/>
            <person name="Bertran E."/>
            <person name="Johnston D.T."/>
        </authorList>
    </citation>
    <scope>NUCLEOTIDE SEQUENCE [LARGE SCALE GENOMIC DNA]</scope>
    <source>
        <strain evidence="12 13">DSM 100025</strain>
    </source>
</reference>
<feature type="domain" description="GHMP kinase N-terminal" evidence="10">
    <location>
        <begin position="71"/>
        <end position="147"/>
    </location>
</feature>
<comment type="catalytic activity">
    <reaction evidence="9">
        <text>4-CDP-2-C-methyl-D-erythritol + ATP = 4-CDP-2-C-methyl-D-erythritol 2-phosphate + ADP + H(+)</text>
        <dbReference type="Rhea" id="RHEA:18437"/>
        <dbReference type="ChEBI" id="CHEBI:15378"/>
        <dbReference type="ChEBI" id="CHEBI:30616"/>
        <dbReference type="ChEBI" id="CHEBI:57823"/>
        <dbReference type="ChEBI" id="CHEBI:57919"/>
        <dbReference type="ChEBI" id="CHEBI:456216"/>
        <dbReference type="EC" id="2.7.1.148"/>
    </reaction>
</comment>
<dbReference type="InterPro" id="IPR006204">
    <property type="entry name" value="GHMP_kinase_N_dom"/>
</dbReference>
<evidence type="ECO:0000256" key="4">
    <source>
        <dbReference type="ARBA" id="ARBA00022679"/>
    </source>
</evidence>
<dbReference type="GO" id="GO:0016114">
    <property type="term" value="P:terpenoid biosynthetic process"/>
    <property type="evidence" value="ECO:0007669"/>
    <property type="project" value="UniProtKB-UniRule"/>
</dbReference>
<dbReference type="EC" id="2.7.1.148" evidence="2 9"/>
<dbReference type="SUPFAM" id="SSF54211">
    <property type="entry name" value="Ribosomal protein S5 domain 2-like"/>
    <property type="match status" value="1"/>
</dbReference>
<evidence type="ECO:0000256" key="6">
    <source>
        <dbReference type="ARBA" id="ARBA00022777"/>
    </source>
</evidence>
<dbReference type="HAMAP" id="MF_00061">
    <property type="entry name" value="IspE"/>
    <property type="match status" value="1"/>
</dbReference>
<dbReference type="PANTHER" id="PTHR43527">
    <property type="entry name" value="4-DIPHOSPHOCYTIDYL-2-C-METHYL-D-ERYTHRITOL KINASE, CHLOROPLASTIC"/>
    <property type="match status" value="1"/>
</dbReference>
<evidence type="ECO:0000313" key="12">
    <source>
        <dbReference type="EMBL" id="NDY42067.1"/>
    </source>
</evidence>
<dbReference type="RefSeq" id="WP_163298214.1">
    <property type="nucleotide sequence ID" value="NZ_JAAGRR010000032.1"/>
</dbReference>
<dbReference type="Proteomes" id="UP000469346">
    <property type="component" value="Unassembled WGS sequence"/>
</dbReference>
<dbReference type="InterPro" id="IPR013750">
    <property type="entry name" value="GHMP_kinase_C_dom"/>
</dbReference>
<comment type="similarity">
    <text evidence="1 9">Belongs to the GHMP kinase family. IspE subfamily.</text>
</comment>
<feature type="active site" evidence="9">
    <location>
        <position position="141"/>
    </location>
</feature>
<keyword evidence="7 9" id="KW-0067">ATP-binding</keyword>
<gene>
    <name evidence="9 12" type="primary">ispE</name>
    <name evidence="12" type="ORF">G3N55_04290</name>
</gene>
<evidence type="ECO:0000313" key="13">
    <source>
        <dbReference type="Proteomes" id="UP000469346"/>
    </source>
</evidence>
<sequence>MTRGASLSLEAPAKINLLLHVEGRRADGYHLIATVFQRVSLRDRLHLEVTPGRGGVRLSCPGSALPEDARNLAHRAAEAFLRRTGLGLDVRVELFKEIPPGGGLGGGSSDAAAVLRGLNALAGEPVPAAELMAMGAALGADVPFFLLDVPAAVGRGVGTELEPVEPPAFWYVLAMPPFGISTRWVYENFVLTTRGPDTIFDPGQALRTMAWKNDLEQVVLSAHPQVGRLKDILLAEGARAALMSGSGSTVFGAFREEARARAAAGRLAGEAGVRVRVVRGC</sequence>
<keyword evidence="4 9" id="KW-0808">Transferase</keyword>
<dbReference type="InterPro" id="IPR014721">
    <property type="entry name" value="Ribsml_uS5_D2-typ_fold_subgr"/>
</dbReference>
<comment type="pathway">
    <text evidence="9">Isoprenoid biosynthesis; isopentenyl diphosphate biosynthesis via DXP pathway; isopentenyl diphosphate from 1-deoxy-D-xylulose 5-phosphate: step 3/6.</text>
</comment>